<comment type="subcellular location">
    <subcellularLocation>
        <location evidence="1">Nucleus</location>
    </subcellularLocation>
</comment>
<keyword evidence="2" id="KW-0539">Nucleus</keyword>
<evidence type="ECO:0000313" key="5">
    <source>
        <dbReference type="EMBL" id="KAG0664839.1"/>
    </source>
</evidence>
<dbReference type="InterPro" id="IPR019331">
    <property type="entry name" value="FAM192A/Fyv6_N"/>
</dbReference>
<proteinExistence type="predicted"/>
<dbReference type="AlphaFoldDB" id="A0A9P6W7R9"/>
<feature type="region of interest" description="Disordered" evidence="3">
    <location>
        <begin position="116"/>
        <end position="168"/>
    </location>
</feature>
<feature type="domain" description="FAM192A/Fyv6 N-terminal" evidence="4">
    <location>
        <begin position="21"/>
        <end position="116"/>
    </location>
</feature>
<feature type="region of interest" description="Disordered" evidence="3">
    <location>
        <begin position="29"/>
        <end position="73"/>
    </location>
</feature>
<reference evidence="5 6" key="1">
    <citation type="submission" date="2020-11" db="EMBL/GenBank/DDBJ databases">
        <title>Kefir isolates.</title>
        <authorList>
            <person name="Marcisauskas S."/>
            <person name="Kim Y."/>
            <person name="Blasche S."/>
        </authorList>
    </citation>
    <scope>NUCLEOTIDE SEQUENCE [LARGE SCALE GENOMIC DNA]</scope>
    <source>
        <strain evidence="5 6">OG2</strain>
    </source>
</reference>
<comment type="caution">
    <text evidence="5">The sequence shown here is derived from an EMBL/GenBank/DDBJ whole genome shotgun (WGS) entry which is preliminary data.</text>
</comment>
<evidence type="ECO:0000259" key="4">
    <source>
        <dbReference type="Pfam" id="PF10187"/>
    </source>
</evidence>
<evidence type="ECO:0000256" key="1">
    <source>
        <dbReference type="ARBA" id="ARBA00004123"/>
    </source>
</evidence>
<sequence length="168" mass="19541">MDKKSDTGDIPVIGNQRKLAFISEGTADIEGQKNSEEQAQNKFENEKLRRSRKSLSDQLRSNAALKQKEYRKQVKRREKFNRLDKDELKFFKDIEDNERREEKEMESYLNNKLTSFERKKKLMERNKSSESAATPTTPVPESSSINNKIVKKKAKKIKVKISGSLNSK</sequence>
<protein>
    <recommendedName>
        <fullName evidence="4">FAM192A/Fyv6 N-terminal domain-containing protein</fullName>
    </recommendedName>
</protein>
<dbReference type="Proteomes" id="UP000750334">
    <property type="component" value="Unassembled WGS sequence"/>
</dbReference>
<evidence type="ECO:0000256" key="3">
    <source>
        <dbReference type="SAM" id="MobiDB-lite"/>
    </source>
</evidence>
<feature type="compositionally biased region" description="Polar residues" evidence="3">
    <location>
        <begin position="129"/>
        <end position="141"/>
    </location>
</feature>
<dbReference type="GO" id="GO:0005634">
    <property type="term" value="C:nucleus"/>
    <property type="evidence" value="ECO:0007669"/>
    <property type="project" value="UniProtKB-SubCell"/>
</dbReference>
<feature type="compositionally biased region" description="Basic residues" evidence="3">
    <location>
        <begin position="149"/>
        <end position="159"/>
    </location>
</feature>
<dbReference type="OrthoDB" id="4036151at2759"/>
<name>A0A9P6W7R9_MAUEX</name>
<dbReference type="EMBL" id="PUHR01000116">
    <property type="protein sequence ID" value="KAG0664839.1"/>
    <property type="molecule type" value="Genomic_DNA"/>
</dbReference>
<dbReference type="Pfam" id="PF10187">
    <property type="entry name" value="FAM192A_Fyv6_N"/>
    <property type="match status" value="1"/>
</dbReference>
<gene>
    <name evidence="5" type="ORF">C6P45_000509</name>
</gene>
<accession>A0A9P6W7R9</accession>
<keyword evidence="6" id="KW-1185">Reference proteome</keyword>
<evidence type="ECO:0000256" key="2">
    <source>
        <dbReference type="ARBA" id="ARBA00023242"/>
    </source>
</evidence>
<organism evidence="5 6">
    <name type="scientific">Maudiozyma exigua</name>
    <name type="common">Yeast</name>
    <name type="synonym">Kazachstania exigua</name>
    <dbReference type="NCBI Taxonomy" id="34358"/>
    <lineage>
        <taxon>Eukaryota</taxon>
        <taxon>Fungi</taxon>
        <taxon>Dikarya</taxon>
        <taxon>Ascomycota</taxon>
        <taxon>Saccharomycotina</taxon>
        <taxon>Saccharomycetes</taxon>
        <taxon>Saccharomycetales</taxon>
        <taxon>Saccharomycetaceae</taxon>
        <taxon>Maudiozyma</taxon>
    </lineage>
</organism>
<evidence type="ECO:0000313" key="6">
    <source>
        <dbReference type="Proteomes" id="UP000750334"/>
    </source>
</evidence>